<evidence type="ECO:0000256" key="11">
    <source>
        <dbReference type="PIRNR" id="PIRNR038146"/>
    </source>
</evidence>
<evidence type="ECO:0000256" key="2">
    <source>
        <dbReference type="ARBA" id="ARBA00022527"/>
    </source>
</evidence>
<dbReference type="EMBL" id="OU895877">
    <property type="protein sequence ID" value="CAG9800981.1"/>
    <property type="molecule type" value="Genomic_DNA"/>
</dbReference>
<keyword evidence="8 11" id="KW-0460">Magnesium</keyword>
<dbReference type="PANTHER" id="PTHR45723">
    <property type="entry name" value="SERINE/THREONINE-PROTEIN KINASE RIO1"/>
    <property type="match status" value="1"/>
</dbReference>
<dbReference type="InterPro" id="IPR018934">
    <property type="entry name" value="RIO_dom"/>
</dbReference>
<dbReference type="InterPro" id="IPR051272">
    <property type="entry name" value="RIO-type_Ser/Thr_kinase"/>
</dbReference>
<evidence type="ECO:0000313" key="13">
    <source>
        <dbReference type="EMBL" id="CAG9800981.1"/>
    </source>
</evidence>
<dbReference type="AlphaFoldDB" id="A0A9N9RPM0"/>
<name>A0A9N9RPM0_9DIPT</name>
<evidence type="ECO:0000313" key="14">
    <source>
        <dbReference type="Proteomes" id="UP001153620"/>
    </source>
</evidence>
<comment type="similarity">
    <text evidence="1 11">Belongs to the protein kinase superfamily. RIO-type Ser/Thr kinase family.</text>
</comment>
<dbReference type="Proteomes" id="UP001153620">
    <property type="component" value="Chromosome 1"/>
</dbReference>
<dbReference type="SUPFAM" id="SSF56112">
    <property type="entry name" value="Protein kinase-like (PK-like)"/>
    <property type="match status" value="1"/>
</dbReference>
<evidence type="ECO:0000256" key="8">
    <source>
        <dbReference type="ARBA" id="ARBA00022842"/>
    </source>
</evidence>
<dbReference type="InterPro" id="IPR011009">
    <property type="entry name" value="Kinase-like_dom_sf"/>
</dbReference>
<dbReference type="Gene3D" id="3.30.200.20">
    <property type="entry name" value="Phosphorylase Kinase, domain 1"/>
    <property type="match status" value="1"/>
</dbReference>
<dbReference type="PIRSF" id="PIRSF038146">
    <property type="entry name" value="Ser/Thr_PK_RIO3"/>
    <property type="match status" value="1"/>
</dbReference>
<evidence type="ECO:0000256" key="6">
    <source>
        <dbReference type="ARBA" id="ARBA00022777"/>
    </source>
</evidence>
<feature type="domain" description="RIO kinase" evidence="12">
    <location>
        <begin position="252"/>
        <end position="497"/>
    </location>
</feature>
<proteinExistence type="inferred from homology"/>
<evidence type="ECO:0000256" key="7">
    <source>
        <dbReference type="ARBA" id="ARBA00022840"/>
    </source>
</evidence>
<reference evidence="13" key="2">
    <citation type="submission" date="2022-10" db="EMBL/GenBank/DDBJ databases">
        <authorList>
            <consortium name="ENA_rothamsted_submissions"/>
            <consortium name="culmorum"/>
            <person name="King R."/>
        </authorList>
    </citation>
    <scope>NUCLEOTIDE SEQUENCE</scope>
</reference>
<evidence type="ECO:0000256" key="9">
    <source>
        <dbReference type="ARBA" id="ARBA00047899"/>
    </source>
</evidence>
<keyword evidence="7" id="KW-0067">ATP-binding</keyword>
<keyword evidence="14" id="KW-1185">Reference proteome</keyword>
<dbReference type="InterPro" id="IPR017406">
    <property type="entry name" value="Ser/Thr_kinase_Rio3"/>
</dbReference>
<comment type="catalytic activity">
    <reaction evidence="9 11">
        <text>L-threonyl-[protein] + ATP = O-phospho-L-threonyl-[protein] + ADP + H(+)</text>
        <dbReference type="Rhea" id="RHEA:46608"/>
        <dbReference type="Rhea" id="RHEA-COMP:11060"/>
        <dbReference type="Rhea" id="RHEA-COMP:11605"/>
        <dbReference type="ChEBI" id="CHEBI:15378"/>
        <dbReference type="ChEBI" id="CHEBI:30013"/>
        <dbReference type="ChEBI" id="CHEBI:30616"/>
        <dbReference type="ChEBI" id="CHEBI:61977"/>
        <dbReference type="ChEBI" id="CHEBI:456216"/>
        <dbReference type="EC" id="2.7.11.1"/>
    </reaction>
</comment>
<evidence type="ECO:0000256" key="3">
    <source>
        <dbReference type="ARBA" id="ARBA00022679"/>
    </source>
</evidence>
<protein>
    <recommendedName>
        <fullName evidence="11">Serine/threonine-protein kinase RIO3</fullName>
        <ecNumber evidence="11">2.7.11.1</ecNumber>
    </recommendedName>
</protein>
<dbReference type="OrthoDB" id="205248at2759"/>
<evidence type="ECO:0000256" key="4">
    <source>
        <dbReference type="ARBA" id="ARBA00022723"/>
    </source>
</evidence>
<sequence>MSAWAAPVLVEEPESLSDIIRAEKSEKQKIKKQIKEDFNLAKQLTVFDVIDPVKPKVEDPVKKVVNYGPISSSTADFLDSLTLQDETVKSPPIEDDKTIAELLQAQFDLEYDEEIKRLEASRNKNSKVSVSLAKYRLYPDDLLAADDSDKQDEDEVDRRRMKNWDRFEENDKEFSKIGKAGYFEKEDGKIITKHDGDLSGRRNAGKVMEFHSNFECGDCGNFDMKISNKVFNELRAHSNLMAKKTHQVSLDRKENKSTSEMSIDQKTRLIIYKFINTTMVMNSIDGIISKGKEAVVLHGEGNLENTLYPNVTKEVAVKIFSTTLNEFKQRDRYIKDDFRFKANCKQNSRNIINLWCEKEFHNLHRLAKAGILCPKPIVFKKHILLMSYIGNGHENPAPKLKDVKLSKAEMICVYDEVIEAMTKMYQDARLVHADFSEYNILYFDGKCYIIDLAQAVEPIHPSALDFLMRDCGNITNFFEKNDVPVKTKEELFFEITKLDPLTTNTAMLEKIHMKGDAVHVVTNPLNFDDSEREKMPEKYRLKEFPFDYAWKKVEELKQKSETTVETIVESKNDEDEWVEVCNKKKAKHRTDCKDIYDDKGADVFKEISVTIK</sequence>
<evidence type="ECO:0000259" key="12">
    <source>
        <dbReference type="SMART" id="SM00090"/>
    </source>
</evidence>
<evidence type="ECO:0000256" key="1">
    <source>
        <dbReference type="ARBA" id="ARBA00009196"/>
    </source>
</evidence>
<dbReference type="GO" id="GO:0004674">
    <property type="term" value="F:protein serine/threonine kinase activity"/>
    <property type="evidence" value="ECO:0007669"/>
    <property type="project" value="UniProtKB-UniRule"/>
</dbReference>
<dbReference type="Gene3D" id="1.10.510.10">
    <property type="entry name" value="Transferase(Phosphotransferase) domain 1"/>
    <property type="match status" value="1"/>
</dbReference>
<keyword evidence="3 11" id="KW-0808">Transferase</keyword>
<reference evidence="13" key="1">
    <citation type="submission" date="2022-01" db="EMBL/GenBank/DDBJ databases">
        <authorList>
            <person name="King R."/>
        </authorList>
    </citation>
    <scope>NUCLEOTIDE SEQUENCE</scope>
</reference>
<gene>
    <name evidence="13" type="ORF">CHIRRI_LOCUS3918</name>
</gene>
<keyword evidence="2 11" id="KW-0723">Serine/threonine-protein kinase</keyword>
<dbReference type="Pfam" id="PF01163">
    <property type="entry name" value="RIO1"/>
    <property type="match status" value="1"/>
</dbReference>
<evidence type="ECO:0000256" key="5">
    <source>
        <dbReference type="ARBA" id="ARBA00022741"/>
    </source>
</evidence>
<keyword evidence="6 11" id="KW-0418">Kinase</keyword>
<dbReference type="GO" id="GO:0046872">
    <property type="term" value="F:metal ion binding"/>
    <property type="evidence" value="ECO:0007669"/>
    <property type="project" value="UniProtKB-UniRule"/>
</dbReference>
<accession>A0A9N9RPM0</accession>
<comment type="catalytic activity">
    <reaction evidence="10 11">
        <text>L-seryl-[protein] + ATP = O-phospho-L-seryl-[protein] + ADP + H(+)</text>
        <dbReference type="Rhea" id="RHEA:17989"/>
        <dbReference type="Rhea" id="RHEA-COMP:9863"/>
        <dbReference type="Rhea" id="RHEA-COMP:11604"/>
        <dbReference type="ChEBI" id="CHEBI:15378"/>
        <dbReference type="ChEBI" id="CHEBI:29999"/>
        <dbReference type="ChEBI" id="CHEBI:30616"/>
        <dbReference type="ChEBI" id="CHEBI:83421"/>
        <dbReference type="ChEBI" id="CHEBI:456216"/>
        <dbReference type="EC" id="2.7.11.1"/>
    </reaction>
</comment>
<dbReference type="InterPro" id="IPR018935">
    <property type="entry name" value="RIO_kinase_CS"/>
</dbReference>
<keyword evidence="4 11" id="KW-0479">Metal-binding</keyword>
<dbReference type="SMART" id="SM00090">
    <property type="entry name" value="RIO"/>
    <property type="match status" value="1"/>
</dbReference>
<dbReference type="PROSITE" id="PS01245">
    <property type="entry name" value="RIO1"/>
    <property type="match status" value="1"/>
</dbReference>
<comment type="cofactor">
    <cofactor evidence="11">
        <name>Mg(2+)</name>
        <dbReference type="ChEBI" id="CHEBI:18420"/>
    </cofactor>
</comment>
<dbReference type="EC" id="2.7.11.1" evidence="11"/>
<organism evidence="13 14">
    <name type="scientific">Chironomus riparius</name>
    <dbReference type="NCBI Taxonomy" id="315576"/>
    <lineage>
        <taxon>Eukaryota</taxon>
        <taxon>Metazoa</taxon>
        <taxon>Ecdysozoa</taxon>
        <taxon>Arthropoda</taxon>
        <taxon>Hexapoda</taxon>
        <taxon>Insecta</taxon>
        <taxon>Pterygota</taxon>
        <taxon>Neoptera</taxon>
        <taxon>Endopterygota</taxon>
        <taxon>Diptera</taxon>
        <taxon>Nematocera</taxon>
        <taxon>Chironomoidea</taxon>
        <taxon>Chironomidae</taxon>
        <taxon>Chironominae</taxon>
        <taxon>Chironomus</taxon>
    </lineage>
</organism>
<dbReference type="GO" id="GO:0005524">
    <property type="term" value="F:ATP binding"/>
    <property type="evidence" value="ECO:0007669"/>
    <property type="project" value="UniProtKB-UniRule"/>
</dbReference>
<dbReference type="InterPro" id="IPR000687">
    <property type="entry name" value="RIO_kinase"/>
</dbReference>
<evidence type="ECO:0000256" key="10">
    <source>
        <dbReference type="ARBA" id="ARBA00048679"/>
    </source>
</evidence>
<keyword evidence="5 11" id="KW-0547">Nucleotide-binding</keyword>